<gene>
    <name evidence="4" type="ORF">B0T19DRAFT_472826</name>
</gene>
<dbReference type="Gene3D" id="4.10.240.10">
    <property type="entry name" value="Zn(2)-C6 fungal-type DNA-binding domain"/>
    <property type="match status" value="1"/>
</dbReference>
<dbReference type="PROSITE" id="PS50048">
    <property type="entry name" value="ZN2_CY6_FUNGAL_2"/>
    <property type="match status" value="1"/>
</dbReference>
<dbReference type="PANTHER" id="PTHR33112:SF10">
    <property type="entry name" value="TOL"/>
    <property type="match status" value="1"/>
</dbReference>
<evidence type="ECO:0000256" key="1">
    <source>
        <dbReference type="ARBA" id="ARBA00023242"/>
    </source>
</evidence>
<feature type="compositionally biased region" description="Low complexity" evidence="2">
    <location>
        <begin position="74"/>
        <end position="84"/>
    </location>
</feature>
<sequence length="1127" mass="124255">MPRQPNPQNRLACDRCHGQKLRCQKGPAGQGSCLRCSRSNTACVFSPRQRRQVQGTAAPTAPSIPTTKEQVEAQSQSQSQQRSSTAVEHDAYHQAGLDFLDDNLFLNHDFGEMHHDGTKNSDSVNLSALTFPLPLPASPPDSNGWSAFLGINPGSQPILVNNPKPDPPADWSSIFNGGCQLGIDKGFSLFGKFPTYTPGHVESASSDASTPPEEATLQDVDPTQCIRQLAELNVKLYEHAEILPAVTMDPNGQLPTSDGRLFPIDETFTITQAFIDVVDRLYPRVGRVSHFVPDHATVLLLLSCANRVFDIYQIIIGHMKACIAHRVTPVTADGRAISLPKIRIGRYAPPSPAAITMHMLMVILMASNLFDQLQDVLGVWWNGDTATTAPVQSGPERAEVELAVGQRARFPEFTDEAKSAMAVRAARVAKEIVGTRQQLLNTPGMRGDGMMNELWNADFVFHDNLQALIHSAESGCAFCNLCWVQIQRERTWDVDLCLAGSCNGMGGKTILDPTIYLQAHWQMPDSEQNVPSRLWISCGPLPNSEAEGLTSQGLSTSLCIFAVPGTPAESLFEGRYITVDHNPNDHIAWTQRALDFCQRNHKVCKHATHSAPRQMPTRIIDVGPPSSSTTSPTPRLVLAKDLPSPEPYTALSYCWGQGVRDKIELRQHTLATLLTSMPEDNLTRAHQDAIRFTRALGIRYLWIDALCIIQGDPADWARESKRMGSVYGGAQLTIIASRAADCADGFLANTYRSTPNDQNLPLPCPLPCGVSPVTRSGPAMGTVYVTPPRSTTGGPVDARGWCFQESLLAHRAVSFGTEQLLYSCRAAKRYEDGERTLISSAGSFRRLAGPDPGTKPTVLRAWYAMLQNFSARALTEPHDVFACIASLALIAHRVVGWRYLAGLWEGDMPRGLVWRSQFRYFLPIKTETVWPRASGFRQGEKKGEAVRRAPSWSWASVSGPVVWPAAVLRREVEGYTLGVDLFVRPREDGGRWTVDTSEGVGEPDALYMPSLELRMWARPVRVRRGGRTTGEYAAALSVAGRKEWKTAHTKYGMLLVEFESGGVVAVGYFDVLGEKEPENMWCLRVIRREGILLTRDEQGKFRRIGWLAVLEEERWFGGVGEQAVDLV</sequence>
<dbReference type="PANTHER" id="PTHR33112">
    <property type="entry name" value="DOMAIN PROTEIN, PUTATIVE-RELATED"/>
    <property type="match status" value="1"/>
</dbReference>
<dbReference type="InterPro" id="IPR010730">
    <property type="entry name" value="HET"/>
</dbReference>
<organism evidence="4 5">
    <name type="scientific">Cercophora scortea</name>
    <dbReference type="NCBI Taxonomy" id="314031"/>
    <lineage>
        <taxon>Eukaryota</taxon>
        <taxon>Fungi</taxon>
        <taxon>Dikarya</taxon>
        <taxon>Ascomycota</taxon>
        <taxon>Pezizomycotina</taxon>
        <taxon>Sordariomycetes</taxon>
        <taxon>Sordariomycetidae</taxon>
        <taxon>Sordariales</taxon>
        <taxon>Lasiosphaeriaceae</taxon>
        <taxon>Cercophora</taxon>
    </lineage>
</organism>
<evidence type="ECO:0000313" key="5">
    <source>
        <dbReference type="Proteomes" id="UP001286456"/>
    </source>
</evidence>
<evidence type="ECO:0000313" key="4">
    <source>
        <dbReference type="EMBL" id="KAK3331808.1"/>
    </source>
</evidence>
<dbReference type="GO" id="GO:0000981">
    <property type="term" value="F:DNA-binding transcription factor activity, RNA polymerase II-specific"/>
    <property type="evidence" value="ECO:0007669"/>
    <property type="project" value="InterPro"/>
</dbReference>
<dbReference type="InterPro" id="IPR001138">
    <property type="entry name" value="Zn2Cys6_DnaBD"/>
</dbReference>
<name>A0AAE0IV22_9PEZI</name>
<dbReference type="Pfam" id="PF06985">
    <property type="entry name" value="HET"/>
    <property type="match status" value="1"/>
</dbReference>
<feature type="domain" description="Zn(2)-C6 fungal-type" evidence="3">
    <location>
        <begin position="12"/>
        <end position="45"/>
    </location>
</feature>
<keyword evidence="1" id="KW-0539">Nucleus</keyword>
<dbReference type="PROSITE" id="PS00463">
    <property type="entry name" value="ZN2_CY6_FUNGAL_1"/>
    <property type="match status" value="1"/>
</dbReference>
<keyword evidence="5" id="KW-1185">Reference proteome</keyword>
<feature type="compositionally biased region" description="Low complexity" evidence="2">
    <location>
        <begin position="56"/>
        <end position="67"/>
    </location>
</feature>
<proteinExistence type="predicted"/>
<accession>A0AAE0IV22</accession>
<dbReference type="AlphaFoldDB" id="A0AAE0IV22"/>
<evidence type="ECO:0000259" key="3">
    <source>
        <dbReference type="PROSITE" id="PS50048"/>
    </source>
</evidence>
<dbReference type="SMART" id="SM00066">
    <property type="entry name" value="GAL4"/>
    <property type="match status" value="1"/>
</dbReference>
<comment type="caution">
    <text evidence="4">The sequence shown here is derived from an EMBL/GenBank/DDBJ whole genome shotgun (WGS) entry which is preliminary data.</text>
</comment>
<dbReference type="Pfam" id="PF00172">
    <property type="entry name" value="Zn_clus"/>
    <property type="match status" value="1"/>
</dbReference>
<evidence type="ECO:0000256" key="2">
    <source>
        <dbReference type="SAM" id="MobiDB-lite"/>
    </source>
</evidence>
<feature type="region of interest" description="Disordered" evidence="2">
    <location>
        <begin position="47"/>
        <end position="89"/>
    </location>
</feature>
<reference evidence="4" key="2">
    <citation type="submission" date="2023-06" db="EMBL/GenBank/DDBJ databases">
        <authorList>
            <consortium name="Lawrence Berkeley National Laboratory"/>
            <person name="Haridas S."/>
            <person name="Hensen N."/>
            <person name="Bonometti L."/>
            <person name="Westerberg I."/>
            <person name="Brannstrom I.O."/>
            <person name="Guillou S."/>
            <person name="Cros-Aarteil S."/>
            <person name="Calhoun S."/>
            <person name="Kuo A."/>
            <person name="Mondo S."/>
            <person name="Pangilinan J."/>
            <person name="Riley R."/>
            <person name="Labutti K."/>
            <person name="Andreopoulos B."/>
            <person name="Lipzen A."/>
            <person name="Chen C."/>
            <person name="Yanf M."/>
            <person name="Daum C."/>
            <person name="Ng V."/>
            <person name="Clum A."/>
            <person name="Steindorff A."/>
            <person name="Ohm R."/>
            <person name="Martin F."/>
            <person name="Silar P."/>
            <person name="Natvig D."/>
            <person name="Lalanne C."/>
            <person name="Gautier V."/>
            <person name="Ament-Velasquez S.L."/>
            <person name="Kruys A."/>
            <person name="Hutchinson M.I."/>
            <person name="Powell A.J."/>
            <person name="Barry K."/>
            <person name="Miller A.N."/>
            <person name="Grigoriev I.V."/>
            <person name="Debuchy R."/>
            <person name="Gladieux P."/>
            <person name="Thoren M.H."/>
            <person name="Johannesson H."/>
        </authorList>
    </citation>
    <scope>NUCLEOTIDE SEQUENCE</scope>
    <source>
        <strain evidence="4">SMH4131-1</strain>
    </source>
</reference>
<dbReference type="EMBL" id="JAUEPO010000002">
    <property type="protein sequence ID" value="KAK3331808.1"/>
    <property type="molecule type" value="Genomic_DNA"/>
</dbReference>
<protein>
    <recommendedName>
        <fullName evidence="3">Zn(2)-C6 fungal-type domain-containing protein</fullName>
    </recommendedName>
</protein>
<dbReference type="GO" id="GO:0008270">
    <property type="term" value="F:zinc ion binding"/>
    <property type="evidence" value="ECO:0007669"/>
    <property type="project" value="InterPro"/>
</dbReference>
<dbReference type="CDD" id="cd00067">
    <property type="entry name" value="GAL4"/>
    <property type="match status" value="1"/>
</dbReference>
<reference evidence="4" key="1">
    <citation type="journal article" date="2023" name="Mol. Phylogenet. Evol.">
        <title>Genome-scale phylogeny and comparative genomics of the fungal order Sordariales.</title>
        <authorList>
            <person name="Hensen N."/>
            <person name="Bonometti L."/>
            <person name="Westerberg I."/>
            <person name="Brannstrom I.O."/>
            <person name="Guillou S."/>
            <person name="Cros-Aarteil S."/>
            <person name="Calhoun S."/>
            <person name="Haridas S."/>
            <person name="Kuo A."/>
            <person name="Mondo S."/>
            <person name="Pangilinan J."/>
            <person name="Riley R."/>
            <person name="LaButti K."/>
            <person name="Andreopoulos B."/>
            <person name="Lipzen A."/>
            <person name="Chen C."/>
            <person name="Yan M."/>
            <person name="Daum C."/>
            <person name="Ng V."/>
            <person name="Clum A."/>
            <person name="Steindorff A."/>
            <person name="Ohm R.A."/>
            <person name="Martin F."/>
            <person name="Silar P."/>
            <person name="Natvig D.O."/>
            <person name="Lalanne C."/>
            <person name="Gautier V."/>
            <person name="Ament-Velasquez S.L."/>
            <person name="Kruys A."/>
            <person name="Hutchinson M.I."/>
            <person name="Powell A.J."/>
            <person name="Barry K."/>
            <person name="Miller A.N."/>
            <person name="Grigoriev I.V."/>
            <person name="Debuchy R."/>
            <person name="Gladieux P."/>
            <person name="Hiltunen Thoren M."/>
            <person name="Johannesson H."/>
        </authorList>
    </citation>
    <scope>NUCLEOTIDE SEQUENCE</scope>
    <source>
        <strain evidence="4">SMH4131-1</strain>
    </source>
</reference>
<dbReference type="Proteomes" id="UP001286456">
    <property type="component" value="Unassembled WGS sequence"/>
</dbReference>
<dbReference type="SUPFAM" id="SSF57701">
    <property type="entry name" value="Zn2/Cys6 DNA-binding domain"/>
    <property type="match status" value="1"/>
</dbReference>
<dbReference type="InterPro" id="IPR036864">
    <property type="entry name" value="Zn2-C6_fun-type_DNA-bd_sf"/>
</dbReference>